<dbReference type="GO" id="GO:0061630">
    <property type="term" value="F:ubiquitin protein ligase activity"/>
    <property type="evidence" value="ECO:0007669"/>
    <property type="project" value="UniProtKB-EC"/>
</dbReference>
<feature type="compositionally biased region" description="Basic and acidic residues" evidence="29">
    <location>
        <begin position="97"/>
        <end position="106"/>
    </location>
</feature>
<evidence type="ECO:0000256" key="1">
    <source>
        <dbReference type="ARBA" id="ARBA00000900"/>
    </source>
</evidence>
<dbReference type="Gene3D" id="3.30.160.60">
    <property type="entry name" value="Classic Zinc Finger"/>
    <property type="match status" value="9"/>
</dbReference>
<evidence type="ECO:0000256" key="25">
    <source>
        <dbReference type="ARBA" id="ARBA00075006"/>
    </source>
</evidence>
<evidence type="ECO:0000256" key="4">
    <source>
        <dbReference type="ARBA" id="ARBA00004906"/>
    </source>
</evidence>
<keyword evidence="20" id="KW-0804">Transcription</keyword>
<feature type="domain" description="C2H2-type" evidence="30">
    <location>
        <begin position="297"/>
        <end position="324"/>
    </location>
</feature>
<dbReference type="FunFam" id="3.30.160.60:FF:000702">
    <property type="entry name" value="Transcription factor E4F1 isoform 1"/>
    <property type="match status" value="1"/>
</dbReference>
<evidence type="ECO:0000256" key="9">
    <source>
        <dbReference type="ARBA" id="ARBA00022604"/>
    </source>
</evidence>
<proteinExistence type="inferred from homology"/>
<feature type="domain" description="C2H2-type" evidence="30">
    <location>
        <begin position="437"/>
        <end position="477"/>
    </location>
</feature>
<dbReference type="PROSITE" id="PS50157">
    <property type="entry name" value="ZINC_FINGER_C2H2_2"/>
    <property type="match status" value="10"/>
</dbReference>
<evidence type="ECO:0000256" key="5">
    <source>
        <dbReference type="ARBA" id="ARBA00006991"/>
    </source>
</evidence>
<comment type="subcellular location">
    <subcellularLocation>
        <location evidence="2">Cytoplasm</location>
    </subcellularLocation>
    <subcellularLocation>
        <location evidence="3">Nucleus</location>
        <location evidence="3">Nucleoplasm</location>
    </subcellularLocation>
</comment>
<dbReference type="GO" id="GO:0003677">
    <property type="term" value="F:DNA binding"/>
    <property type="evidence" value="ECO:0007669"/>
    <property type="project" value="UniProtKB-KW"/>
</dbReference>
<evidence type="ECO:0000256" key="7">
    <source>
        <dbReference type="ARBA" id="ARBA00022490"/>
    </source>
</evidence>
<keyword evidence="8" id="KW-0678">Repressor</keyword>
<feature type="compositionally biased region" description="Basic and acidic residues" evidence="29">
    <location>
        <begin position="1"/>
        <end position="18"/>
    </location>
</feature>
<accession>A0A9Q0E6U4</accession>
<evidence type="ECO:0000256" key="26">
    <source>
        <dbReference type="ARBA" id="ARBA00076827"/>
    </source>
</evidence>
<feature type="domain" description="C2H2-type" evidence="30">
    <location>
        <begin position="119"/>
        <end position="146"/>
    </location>
</feature>
<keyword evidence="22" id="KW-0131">Cell cycle</keyword>
<feature type="domain" description="C2H2-type" evidence="30">
    <location>
        <begin position="175"/>
        <end position="204"/>
    </location>
</feature>
<keyword evidence="16" id="KW-0833">Ubl conjugation pathway</keyword>
<evidence type="ECO:0000256" key="15">
    <source>
        <dbReference type="ARBA" id="ARBA00022776"/>
    </source>
</evidence>
<organism evidence="31 32">
    <name type="scientific">Muraenolepis orangiensis</name>
    <name type="common">Patagonian moray cod</name>
    <dbReference type="NCBI Taxonomy" id="630683"/>
    <lineage>
        <taxon>Eukaryota</taxon>
        <taxon>Metazoa</taxon>
        <taxon>Chordata</taxon>
        <taxon>Craniata</taxon>
        <taxon>Vertebrata</taxon>
        <taxon>Euteleostomi</taxon>
        <taxon>Actinopterygii</taxon>
        <taxon>Neopterygii</taxon>
        <taxon>Teleostei</taxon>
        <taxon>Neoteleostei</taxon>
        <taxon>Acanthomorphata</taxon>
        <taxon>Zeiogadaria</taxon>
        <taxon>Gadariae</taxon>
        <taxon>Gadiformes</taxon>
        <taxon>Muraenolepidoidei</taxon>
        <taxon>Muraenolepididae</taxon>
        <taxon>Muraenolepis</taxon>
    </lineage>
</organism>
<dbReference type="GO" id="GO:0005737">
    <property type="term" value="C:cytoplasm"/>
    <property type="evidence" value="ECO:0007669"/>
    <property type="project" value="UniProtKB-SubCell"/>
</dbReference>
<evidence type="ECO:0000256" key="8">
    <source>
        <dbReference type="ARBA" id="ARBA00022491"/>
    </source>
</evidence>
<comment type="similarity">
    <text evidence="5">Belongs to the krueppel C2H2-type zinc-finger protein family.</text>
</comment>
<feature type="region of interest" description="Disordered" evidence="29">
    <location>
        <begin position="67"/>
        <end position="106"/>
    </location>
</feature>
<dbReference type="GO" id="GO:0005654">
    <property type="term" value="C:nucleoplasm"/>
    <property type="evidence" value="ECO:0007669"/>
    <property type="project" value="UniProtKB-SubCell"/>
</dbReference>
<dbReference type="FunFam" id="3.30.160.60:FF:001557">
    <property type="entry name" value="Transcription factor E4F1"/>
    <property type="match status" value="1"/>
</dbReference>
<feature type="region of interest" description="Disordered" evidence="29">
    <location>
        <begin position="1"/>
        <end position="28"/>
    </location>
</feature>
<dbReference type="Proteomes" id="UP001148018">
    <property type="component" value="Unassembled WGS sequence"/>
</dbReference>
<feature type="domain" description="C2H2-type" evidence="30">
    <location>
        <begin position="147"/>
        <end position="174"/>
    </location>
</feature>
<evidence type="ECO:0000256" key="27">
    <source>
        <dbReference type="ARBA" id="ARBA00083844"/>
    </source>
</evidence>
<gene>
    <name evidence="31" type="ORF">NHX12_032692</name>
</gene>
<evidence type="ECO:0000256" key="12">
    <source>
        <dbReference type="ARBA" id="ARBA00022723"/>
    </source>
</evidence>
<dbReference type="GO" id="GO:0045944">
    <property type="term" value="P:positive regulation of transcription by RNA polymerase II"/>
    <property type="evidence" value="ECO:0007669"/>
    <property type="project" value="UniProtKB-ARBA"/>
</dbReference>
<evidence type="ECO:0000256" key="2">
    <source>
        <dbReference type="ARBA" id="ARBA00004496"/>
    </source>
</evidence>
<evidence type="ECO:0000256" key="24">
    <source>
        <dbReference type="ARBA" id="ARBA00068876"/>
    </source>
</evidence>
<evidence type="ECO:0000256" key="17">
    <source>
        <dbReference type="ARBA" id="ARBA00022833"/>
    </source>
</evidence>
<evidence type="ECO:0000256" key="18">
    <source>
        <dbReference type="ARBA" id="ARBA00023015"/>
    </source>
</evidence>
<evidence type="ECO:0000256" key="16">
    <source>
        <dbReference type="ARBA" id="ARBA00022786"/>
    </source>
</evidence>
<keyword evidence="18" id="KW-0805">Transcription regulation</keyword>
<evidence type="ECO:0000256" key="6">
    <source>
        <dbReference type="ARBA" id="ARBA00012483"/>
    </source>
</evidence>
<comment type="caution">
    <text evidence="31">The sequence shown here is derived from an EMBL/GenBank/DDBJ whole genome shotgun (WGS) entry which is preliminary data.</text>
</comment>
<evidence type="ECO:0000256" key="10">
    <source>
        <dbReference type="ARBA" id="ARBA00022618"/>
    </source>
</evidence>
<dbReference type="InterPro" id="IPR013087">
    <property type="entry name" value="Znf_C2H2_type"/>
</dbReference>
<name>A0A9Q0E6U4_9TELE</name>
<keyword evidence="32" id="KW-1185">Reference proteome</keyword>
<dbReference type="AlphaFoldDB" id="A0A9Q0E6U4"/>
<keyword evidence="11" id="KW-0808">Transferase</keyword>
<dbReference type="Pfam" id="PF00096">
    <property type="entry name" value="zf-C2H2"/>
    <property type="match status" value="6"/>
</dbReference>
<dbReference type="PROSITE" id="PS00028">
    <property type="entry name" value="ZINC_FINGER_C2H2_1"/>
    <property type="match status" value="7"/>
</dbReference>
<comment type="pathway">
    <text evidence="4">Protein modification; protein ubiquitination.</text>
</comment>
<evidence type="ECO:0000256" key="28">
    <source>
        <dbReference type="PROSITE-ProRule" id="PRU00042"/>
    </source>
</evidence>
<keyword evidence="14 28" id="KW-0863">Zinc-finger</keyword>
<evidence type="ECO:0000256" key="22">
    <source>
        <dbReference type="ARBA" id="ARBA00023306"/>
    </source>
</evidence>
<evidence type="ECO:0000313" key="31">
    <source>
        <dbReference type="EMBL" id="KAJ3601725.1"/>
    </source>
</evidence>
<evidence type="ECO:0000256" key="23">
    <source>
        <dbReference type="ARBA" id="ARBA00067631"/>
    </source>
</evidence>
<evidence type="ECO:0000256" key="13">
    <source>
        <dbReference type="ARBA" id="ARBA00022737"/>
    </source>
</evidence>
<feature type="domain" description="C2H2-type" evidence="30">
    <location>
        <begin position="409"/>
        <end position="436"/>
    </location>
</feature>
<dbReference type="GO" id="GO:0008270">
    <property type="term" value="F:zinc ion binding"/>
    <property type="evidence" value="ECO:0007669"/>
    <property type="project" value="UniProtKB-KW"/>
</dbReference>
<keyword evidence="17" id="KW-0862">Zinc</keyword>
<evidence type="ECO:0000256" key="21">
    <source>
        <dbReference type="ARBA" id="ARBA00023242"/>
    </source>
</evidence>
<dbReference type="Pfam" id="PF13912">
    <property type="entry name" value="zf-C2H2_6"/>
    <property type="match status" value="1"/>
</dbReference>
<feature type="domain" description="C2H2-type" evidence="30">
    <location>
        <begin position="353"/>
        <end position="380"/>
    </location>
</feature>
<keyword evidence="15" id="KW-0498">Mitosis</keyword>
<evidence type="ECO:0000313" key="32">
    <source>
        <dbReference type="Proteomes" id="UP001148018"/>
    </source>
</evidence>
<dbReference type="EC" id="2.3.2.27" evidence="6"/>
<keyword evidence="13" id="KW-0677">Repeat</keyword>
<keyword evidence="12" id="KW-0479">Metal-binding</keyword>
<feature type="compositionally biased region" description="Basic and acidic residues" evidence="29">
    <location>
        <begin position="462"/>
        <end position="479"/>
    </location>
</feature>
<keyword evidence="7" id="KW-0963">Cytoplasm</keyword>
<evidence type="ECO:0000256" key="11">
    <source>
        <dbReference type="ARBA" id="ARBA00022679"/>
    </source>
</evidence>
<keyword evidence="9" id="KW-0341">Growth regulation</keyword>
<keyword evidence="19" id="KW-0238">DNA-binding</keyword>
<feature type="region of interest" description="Disordered" evidence="29">
    <location>
        <begin position="458"/>
        <end position="479"/>
    </location>
</feature>
<evidence type="ECO:0000256" key="29">
    <source>
        <dbReference type="SAM" id="MobiDB-lite"/>
    </source>
</evidence>
<feature type="domain" description="C2H2-type" evidence="30">
    <location>
        <begin position="381"/>
        <end position="408"/>
    </location>
</feature>
<dbReference type="GO" id="GO:0051301">
    <property type="term" value="P:cell division"/>
    <property type="evidence" value="ECO:0007669"/>
    <property type="project" value="UniProtKB-KW"/>
</dbReference>
<evidence type="ECO:0000256" key="19">
    <source>
        <dbReference type="ARBA" id="ARBA00023125"/>
    </source>
</evidence>
<dbReference type="FunFam" id="3.30.160.60:FF:000145">
    <property type="entry name" value="Zinc finger protein 574"/>
    <property type="match status" value="1"/>
</dbReference>
<evidence type="ECO:0000259" key="30">
    <source>
        <dbReference type="PROSITE" id="PS50157"/>
    </source>
</evidence>
<sequence length="668" mass="75150">MNVESDHTAEKESERTDHGNAVAVRTTLGDEDEDVHKCGRCQSEFSTLDSFIQHKLLQSCKRPLKPREQVVVSKHAAQERRRTASAKANARVAHGGKPQDPDTADDSKQAYAVNKEGRYVCSVCQKTFKTTNILRTHLNTHNKQKNFPCELCGTEFRTKGSLIRHYRRHTDERPYRCVLCGLSFRESGALTRHLKSITPCTEKIRFHQYNEILVSKDGIQKSIDNMLVLEPPAPREDPELIHQVHFTVTEQVVLEQLPEEAMVATGPVGDNVICQAIINSGIGMETETTTTELSKLHKCPHCNRAFKGLNYLRFHIKSHSGYKPFKCPVCQKEFLTGYLLKKHMDVHVNERRYKCGECGKLYKTIGHVREHMRAHSDERPFRCTKCNKGYKTKNALQVHLRTHADDKPFVCQFCLRGFREKGSLVRHIRHHTGEKPYKCNRCGRGFAEHGTLNRHIRAKGRCQKDDDSKEPHDGSRDPHTVLVEFSSVVADTQEYIIGTPAEEAVPGEEVTLIQATENQMGNHIMRVVQEIVNQSRSAGGAAGRQIILRNTEQDEEGTSISDCGDIITIATPESLTKQVAMTLANAISDGTLMATTRTTVETADGTITVVSTAAGDEDADADAQQCVEVMEQQEQHQQQHQQQQQEEEEAEFVLSATEEVVEIQTVVV</sequence>
<evidence type="ECO:0000256" key="14">
    <source>
        <dbReference type="ARBA" id="ARBA00022771"/>
    </source>
</evidence>
<reference evidence="31" key="1">
    <citation type="submission" date="2022-07" db="EMBL/GenBank/DDBJ databases">
        <title>Chromosome-level genome of Muraenolepis orangiensis.</title>
        <authorList>
            <person name="Kim J."/>
        </authorList>
    </citation>
    <scope>NUCLEOTIDE SEQUENCE</scope>
    <source>
        <strain evidence="31">KU_S4_2022</strain>
        <tissue evidence="31">Muscle</tissue>
    </source>
</reference>
<dbReference type="EMBL" id="JANIIK010000047">
    <property type="protein sequence ID" value="KAJ3601725.1"/>
    <property type="molecule type" value="Genomic_DNA"/>
</dbReference>
<evidence type="ECO:0000256" key="3">
    <source>
        <dbReference type="ARBA" id="ARBA00004642"/>
    </source>
</evidence>
<dbReference type="InterPro" id="IPR050888">
    <property type="entry name" value="ZnF_C2H2-type_TF"/>
</dbReference>
<comment type="catalytic activity">
    <reaction evidence="1">
        <text>S-ubiquitinyl-[E2 ubiquitin-conjugating enzyme]-L-cysteine + [acceptor protein]-L-lysine = [E2 ubiquitin-conjugating enzyme]-L-cysteine + N(6)-ubiquitinyl-[acceptor protein]-L-lysine.</text>
        <dbReference type="EC" id="2.3.2.27"/>
    </reaction>
</comment>
<evidence type="ECO:0000256" key="20">
    <source>
        <dbReference type="ARBA" id="ARBA00023163"/>
    </source>
</evidence>
<keyword evidence="21" id="KW-0539">Nucleus</keyword>
<feature type="domain" description="C2H2-type" evidence="30">
    <location>
        <begin position="36"/>
        <end position="63"/>
    </location>
</feature>
<dbReference type="PANTHER" id="PTHR24406">
    <property type="entry name" value="TRANSCRIPTIONAL REPRESSOR CTCFL-RELATED"/>
    <property type="match status" value="1"/>
</dbReference>
<dbReference type="FunFam" id="3.30.160.60:FF:000446">
    <property type="entry name" value="Zinc finger protein"/>
    <property type="match status" value="2"/>
</dbReference>
<dbReference type="SUPFAM" id="SSF57667">
    <property type="entry name" value="beta-beta-alpha zinc fingers"/>
    <property type="match status" value="5"/>
</dbReference>
<feature type="domain" description="C2H2-type" evidence="30">
    <location>
        <begin position="325"/>
        <end position="352"/>
    </location>
</feature>
<dbReference type="InterPro" id="IPR036236">
    <property type="entry name" value="Znf_C2H2_sf"/>
</dbReference>
<protein>
    <recommendedName>
        <fullName evidence="23">Transcription factor E4F1</fullName>
        <ecNumber evidence="6">2.3.2.27</ecNumber>
    </recommendedName>
    <alternativeName>
        <fullName evidence="25">Putative E3 ubiquitin-protein ligase E4F1</fullName>
    </alternativeName>
    <alternativeName>
        <fullName evidence="27">RING-type E3 ubiquitin transferase E4F1</fullName>
    </alternativeName>
    <alternativeName>
        <fullName evidence="26">Transcription factor E4F</fullName>
    </alternativeName>
    <alternativeName>
        <fullName evidence="24">Zinc finger protein 865</fullName>
    </alternativeName>
</protein>
<keyword evidence="10" id="KW-0132">Cell division</keyword>
<dbReference type="OrthoDB" id="4748970at2759"/>
<dbReference type="FunFam" id="3.30.160.60:FF:001064">
    <property type="entry name" value="Zinc finger protein 425"/>
    <property type="match status" value="1"/>
</dbReference>
<dbReference type="FunFam" id="3.30.160.60:FF:000100">
    <property type="entry name" value="Zinc finger 45-like"/>
    <property type="match status" value="1"/>
</dbReference>
<dbReference type="SMART" id="SM00355">
    <property type="entry name" value="ZnF_C2H2"/>
    <property type="match status" value="10"/>
</dbReference>